<keyword evidence="1" id="KW-0175">Coiled coil</keyword>
<dbReference type="EMBL" id="JAVRRJ010000003">
    <property type="protein sequence ID" value="KAK5086651.1"/>
    <property type="molecule type" value="Genomic_DNA"/>
</dbReference>
<organism evidence="4 5">
    <name type="scientific">Lithohypha guttulata</name>
    <dbReference type="NCBI Taxonomy" id="1690604"/>
    <lineage>
        <taxon>Eukaryota</taxon>
        <taxon>Fungi</taxon>
        <taxon>Dikarya</taxon>
        <taxon>Ascomycota</taxon>
        <taxon>Pezizomycotina</taxon>
        <taxon>Eurotiomycetes</taxon>
        <taxon>Chaetothyriomycetidae</taxon>
        <taxon>Chaetothyriales</taxon>
        <taxon>Trichomeriaceae</taxon>
        <taxon>Lithohypha</taxon>
    </lineage>
</organism>
<name>A0AAN7T0L0_9EURO</name>
<keyword evidence="5" id="KW-1185">Reference proteome</keyword>
<dbReference type="InterPro" id="IPR001005">
    <property type="entry name" value="SANT/Myb"/>
</dbReference>
<reference evidence="4 5" key="1">
    <citation type="submission" date="2023-08" db="EMBL/GenBank/DDBJ databases">
        <title>Black Yeasts Isolated from many extreme environments.</title>
        <authorList>
            <person name="Coleine C."/>
            <person name="Stajich J.E."/>
            <person name="Selbmann L."/>
        </authorList>
    </citation>
    <scope>NUCLEOTIDE SEQUENCE [LARGE SCALE GENOMIC DNA]</scope>
    <source>
        <strain evidence="4 5">CCFEE 5910</strain>
    </source>
</reference>
<feature type="region of interest" description="Disordered" evidence="2">
    <location>
        <begin position="417"/>
        <end position="477"/>
    </location>
</feature>
<feature type="region of interest" description="Disordered" evidence="2">
    <location>
        <begin position="379"/>
        <end position="405"/>
    </location>
</feature>
<dbReference type="CDD" id="cd00167">
    <property type="entry name" value="SANT"/>
    <property type="match status" value="1"/>
</dbReference>
<accession>A0AAN7T0L0</accession>
<dbReference type="AlphaFoldDB" id="A0AAN7T0L0"/>
<sequence>MDLDVENDALAEKSQPKIRPSVTTSIRISNASANDMLTADTTAHVLSATNNHGSARWGRLAKSYSDQYVELFTAEYERGEVKRPLETSQLGSVIWTGEEKETFFEALARKGRHDLQALSNLVGTKSVVEVQDYLYRLKEAERERHMFFKHAKRIAHPEIDAAIDIDAELEDELEEAADALAALQDFYDESAAKSKGAGTQVIDSAFASTIDTANDAKEDGHQEEDLDTDDDQHGLQLFRFDMLLELSRALFMNMPNSSQHHHWLEIAEDNEEPSITIDAVESLFNLVKSITQRILQTAIFLAQSRIRSTTIANYSPSNVLKTDDIDAALNVLRMPADSFDYWIDYLKRSRSQIVLGGHRKGEQKAILALGDAQRMLSVRGTRGRRRSLSAINMTSQKLNGDAGHIEERTDQHFDVISDDDDASHSFEASRTAQSLDFDGGSHAEEETASGNDRRHSDDDTDRSGNSQRGLSGGRLSHKRRRLMLEEAEDEFMESLDHAASIREGNYIRSLLGINIGEGELDFEPGRRPPKFRKTREELADWTDISYKSPWEHG</sequence>
<dbReference type="PANTHER" id="PTHR28079:SF1">
    <property type="entry name" value="RNA POLYMERASE I-SPECIFIC TRANSCRIPTION INITIATION FACTOR RRN5"/>
    <property type="match status" value="1"/>
</dbReference>
<dbReference type="InterPro" id="IPR039601">
    <property type="entry name" value="Rrn5"/>
</dbReference>
<dbReference type="PANTHER" id="PTHR28079">
    <property type="entry name" value="RNA POLYMERASE I-SPECIFIC TRANSCRIPTION INITIATION FACTOR RRN5"/>
    <property type="match status" value="1"/>
</dbReference>
<evidence type="ECO:0000313" key="4">
    <source>
        <dbReference type="EMBL" id="KAK5086651.1"/>
    </source>
</evidence>
<dbReference type="InterPro" id="IPR009057">
    <property type="entry name" value="Homeodomain-like_sf"/>
</dbReference>
<dbReference type="GO" id="GO:0006361">
    <property type="term" value="P:transcription initiation at RNA polymerase I promoter"/>
    <property type="evidence" value="ECO:0007669"/>
    <property type="project" value="TreeGrafter"/>
</dbReference>
<dbReference type="Proteomes" id="UP001309876">
    <property type="component" value="Unassembled WGS sequence"/>
</dbReference>
<evidence type="ECO:0000256" key="2">
    <source>
        <dbReference type="SAM" id="MobiDB-lite"/>
    </source>
</evidence>
<dbReference type="GO" id="GO:0042790">
    <property type="term" value="P:nucleolar large rRNA transcription by RNA polymerase I"/>
    <property type="evidence" value="ECO:0007669"/>
    <property type="project" value="InterPro"/>
</dbReference>
<dbReference type="SMART" id="SM00717">
    <property type="entry name" value="SANT"/>
    <property type="match status" value="1"/>
</dbReference>
<feature type="compositionally biased region" description="Polar residues" evidence="2">
    <location>
        <begin position="389"/>
        <end position="398"/>
    </location>
</feature>
<dbReference type="GO" id="GO:0001181">
    <property type="term" value="F:RNA polymerase I general transcription initiation factor activity"/>
    <property type="evidence" value="ECO:0007669"/>
    <property type="project" value="TreeGrafter"/>
</dbReference>
<feature type="coiled-coil region" evidence="1">
    <location>
        <begin position="159"/>
        <end position="186"/>
    </location>
</feature>
<dbReference type="Gene3D" id="1.10.10.60">
    <property type="entry name" value="Homeodomain-like"/>
    <property type="match status" value="1"/>
</dbReference>
<evidence type="ECO:0000256" key="1">
    <source>
        <dbReference type="SAM" id="Coils"/>
    </source>
</evidence>
<dbReference type="GO" id="GO:0000182">
    <property type="term" value="F:rDNA binding"/>
    <property type="evidence" value="ECO:0007669"/>
    <property type="project" value="TreeGrafter"/>
</dbReference>
<comment type="caution">
    <text evidence="4">The sequence shown here is derived from an EMBL/GenBank/DDBJ whole genome shotgun (WGS) entry which is preliminary data.</text>
</comment>
<evidence type="ECO:0000313" key="5">
    <source>
        <dbReference type="Proteomes" id="UP001309876"/>
    </source>
</evidence>
<evidence type="ECO:0000259" key="3">
    <source>
        <dbReference type="PROSITE" id="PS51293"/>
    </source>
</evidence>
<feature type="compositionally biased region" description="Basic and acidic residues" evidence="2">
    <location>
        <begin position="439"/>
        <end position="457"/>
    </location>
</feature>
<protein>
    <recommendedName>
        <fullName evidence="3">SANT domain-containing protein</fullName>
    </recommendedName>
</protein>
<dbReference type="InterPro" id="IPR017884">
    <property type="entry name" value="SANT_dom"/>
</dbReference>
<dbReference type="SUPFAM" id="SSF46689">
    <property type="entry name" value="Homeodomain-like"/>
    <property type="match status" value="1"/>
</dbReference>
<feature type="domain" description="SANT" evidence="3">
    <location>
        <begin position="90"/>
        <end position="142"/>
    </location>
</feature>
<proteinExistence type="predicted"/>
<dbReference type="PROSITE" id="PS51293">
    <property type="entry name" value="SANT"/>
    <property type="match status" value="1"/>
</dbReference>
<gene>
    <name evidence="4" type="ORF">LTR05_003819</name>
</gene>
<dbReference type="GO" id="GO:0000500">
    <property type="term" value="C:RNA polymerase I upstream activating factor complex"/>
    <property type="evidence" value="ECO:0007669"/>
    <property type="project" value="InterPro"/>
</dbReference>